<accession>A0A9P7YWQ7</accession>
<evidence type="ECO:0000313" key="2">
    <source>
        <dbReference type="Proteomes" id="UP000887226"/>
    </source>
</evidence>
<dbReference type="EMBL" id="MU254276">
    <property type="protein sequence ID" value="KAG9241076.1"/>
    <property type="molecule type" value="Genomic_DNA"/>
</dbReference>
<dbReference type="Proteomes" id="UP000887226">
    <property type="component" value="Unassembled WGS sequence"/>
</dbReference>
<protein>
    <submittedName>
        <fullName evidence="1">Uncharacterized protein</fullName>
    </submittedName>
</protein>
<gene>
    <name evidence="1" type="ORF">BJ878DRAFT_578537</name>
</gene>
<dbReference type="OrthoDB" id="3354680at2759"/>
<proteinExistence type="predicted"/>
<reference evidence="1" key="1">
    <citation type="journal article" date="2021" name="IMA Fungus">
        <title>Genomic characterization of three marine fungi, including Emericellopsis atlantica sp. nov. with signatures of a generalist lifestyle and marine biomass degradation.</title>
        <authorList>
            <person name="Hagestad O.C."/>
            <person name="Hou L."/>
            <person name="Andersen J.H."/>
            <person name="Hansen E.H."/>
            <person name="Altermark B."/>
            <person name="Li C."/>
            <person name="Kuhnert E."/>
            <person name="Cox R.J."/>
            <person name="Crous P.W."/>
            <person name="Spatafora J.W."/>
            <person name="Lail K."/>
            <person name="Amirebrahimi M."/>
            <person name="Lipzen A."/>
            <person name="Pangilinan J."/>
            <person name="Andreopoulos W."/>
            <person name="Hayes R.D."/>
            <person name="Ng V."/>
            <person name="Grigoriev I.V."/>
            <person name="Jackson S.A."/>
            <person name="Sutton T.D.S."/>
            <person name="Dobson A.D.W."/>
            <person name="Rama T."/>
        </authorList>
    </citation>
    <scope>NUCLEOTIDE SEQUENCE</scope>
    <source>
        <strain evidence="1">TRa3180A</strain>
    </source>
</reference>
<evidence type="ECO:0000313" key="1">
    <source>
        <dbReference type="EMBL" id="KAG9241076.1"/>
    </source>
</evidence>
<keyword evidence="2" id="KW-1185">Reference proteome</keyword>
<dbReference type="AlphaFoldDB" id="A0A9P7YWQ7"/>
<organism evidence="1 2">
    <name type="scientific">Calycina marina</name>
    <dbReference type="NCBI Taxonomy" id="1763456"/>
    <lineage>
        <taxon>Eukaryota</taxon>
        <taxon>Fungi</taxon>
        <taxon>Dikarya</taxon>
        <taxon>Ascomycota</taxon>
        <taxon>Pezizomycotina</taxon>
        <taxon>Leotiomycetes</taxon>
        <taxon>Helotiales</taxon>
        <taxon>Pezizellaceae</taxon>
        <taxon>Calycina</taxon>
    </lineage>
</organism>
<name>A0A9P7YWQ7_9HELO</name>
<sequence>MLTVGLTGITPRHPRIAVFTPLSQSTLPPLHNPIFGGNFMALSFHVRTQDSEPTESFVELSYGNDRKSFSGMHRFGVFREGMNEEVVVRYSCIAYNPREDKPIFAKSRSPRSVSLFHCFYARCLFRDGTREVLRG</sequence>
<comment type="caution">
    <text evidence="1">The sequence shown here is derived from an EMBL/GenBank/DDBJ whole genome shotgun (WGS) entry which is preliminary data.</text>
</comment>